<organism evidence="2 3">
    <name type="scientific">Chitinophaga dinghuensis</name>
    <dbReference type="NCBI Taxonomy" id="1539050"/>
    <lineage>
        <taxon>Bacteria</taxon>
        <taxon>Pseudomonadati</taxon>
        <taxon>Bacteroidota</taxon>
        <taxon>Chitinophagia</taxon>
        <taxon>Chitinophagales</taxon>
        <taxon>Chitinophagaceae</taxon>
        <taxon>Chitinophaga</taxon>
    </lineage>
</organism>
<feature type="domain" description="Calcineurin-like phosphoesterase" evidence="1">
    <location>
        <begin position="37"/>
        <end position="213"/>
    </location>
</feature>
<evidence type="ECO:0000259" key="1">
    <source>
        <dbReference type="Pfam" id="PF00149"/>
    </source>
</evidence>
<protein>
    <submittedName>
        <fullName evidence="2">Calcineurin-like phosphoesterase family protein</fullName>
    </submittedName>
</protein>
<dbReference type="AlphaFoldDB" id="A0A327VUY2"/>
<proteinExistence type="predicted"/>
<accession>A0A327VUY2</accession>
<dbReference type="SUPFAM" id="SSF56300">
    <property type="entry name" value="Metallo-dependent phosphatases"/>
    <property type="match status" value="1"/>
</dbReference>
<dbReference type="Proteomes" id="UP000249819">
    <property type="component" value="Unassembled WGS sequence"/>
</dbReference>
<dbReference type="PANTHER" id="PTHR43143:SF1">
    <property type="entry name" value="SERINE_THREONINE-PROTEIN PHOSPHATASE CPPED1"/>
    <property type="match status" value="1"/>
</dbReference>
<dbReference type="InterPro" id="IPR004843">
    <property type="entry name" value="Calcineurin-like_PHP"/>
</dbReference>
<comment type="caution">
    <text evidence="2">The sequence shown here is derived from an EMBL/GenBank/DDBJ whole genome shotgun (WGS) entry which is preliminary data.</text>
</comment>
<evidence type="ECO:0000313" key="2">
    <source>
        <dbReference type="EMBL" id="RAJ75011.1"/>
    </source>
</evidence>
<sequence length="276" mass="31506">MNRRDFLQGISAAVIISACGKFAQAANRSHFDSETIFRFAIGSDWHYGEPNTPYEQYFQDLKLAFDNASKTAPCDCFILNGDVIHNNPELLQPASTLFKTIHPKVFATRGNHDRVTAGAWENAWGLPLQHDQVINNQVLLFGDTSDIEGNFLPPDIAWFTEKLAKYRRAKNIFIFLHITPVKWTQFSADSPDFAKLIRQYPNVKAIFNGHDHDQDNVKLLDDTIPFLFDSHIGGSWGTKYRGFRIVEVKKDNSMLTYMLNPTEKMNEYRRAALASK</sequence>
<dbReference type="InterPro" id="IPR051918">
    <property type="entry name" value="STPP_CPPED1"/>
</dbReference>
<dbReference type="EMBL" id="QLMA01000010">
    <property type="protein sequence ID" value="RAJ75011.1"/>
    <property type="molecule type" value="Genomic_DNA"/>
</dbReference>
<dbReference type="Gene3D" id="3.60.21.10">
    <property type="match status" value="1"/>
</dbReference>
<dbReference type="Pfam" id="PF00149">
    <property type="entry name" value="Metallophos"/>
    <property type="match status" value="1"/>
</dbReference>
<dbReference type="InterPro" id="IPR029052">
    <property type="entry name" value="Metallo-depent_PP-like"/>
</dbReference>
<dbReference type="GO" id="GO:0016787">
    <property type="term" value="F:hydrolase activity"/>
    <property type="evidence" value="ECO:0007669"/>
    <property type="project" value="InterPro"/>
</dbReference>
<name>A0A327VUY2_9BACT</name>
<dbReference type="PANTHER" id="PTHR43143">
    <property type="entry name" value="METALLOPHOSPHOESTERASE, CALCINEURIN SUPERFAMILY"/>
    <property type="match status" value="1"/>
</dbReference>
<dbReference type="PROSITE" id="PS51257">
    <property type="entry name" value="PROKAR_LIPOPROTEIN"/>
    <property type="match status" value="1"/>
</dbReference>
<evidence type="ECO:0000313" key="3">
    <source>
        <dbReference type="Proteomes" id="UP000249819"/>
    </source>
</evidence>
<gene>
    <name evidence="2" type="ORF">CLV59_11057</name>
</gene>
<reference evidence="2 3" key="1">
    <citation type="submission" date="2018-06" db="EMBL/GenBank/DDBJ databases">
        <title>Genomic Encyclopedia of Archaeal and Bacterial Type Strains, Phase II (KMG-II): from individual species to whole genera.</title>
        <authorList>
            <person name="Goeker M."/>
        </authorList>
    </citation>
    <scope>NUCLEOTIDE SEQUENCE [LARGE SCALE GENOMIC DNA]</scope>
    <source>
        <strain evidence="2 3">DSM 29821</strain>
    </source>
</reference>
<keyword evidence="3" id="KW-1185">Reference proteome</keyword>